<evidence type="ECO:0000313" key="5">
    <source>
        <dbReference type="EMBL" id="GAA54797.1"/>
    </source>
</evidence>
<keyword evidence="6" id="KW-1185">Reference proteome</keyword>
<gene>
    <name evidence="5" type="ORF">CLF_105447</name>
</gene>
<evidence type="ECO:0000256" key="1">
    <source>
        <dbReference type="ARBA" id="ARBA00022729"/>
    </source>
</evidence>
<feature type="compositionally biased region" description="Basic and acidic residues" evidence="3">
    <location>
        <begin position="1"/>
        <end position="10"/>
    </location>
</feature>
<reference key="2">
    <citation type="submission" date="2011-10" db="EMBL/GenBank/DDBJ databases">
        <title>The genome and transcriptome sequence of Clonorchis sinensis provide insights into the carcinogenic liver fluke.</title>
        <authorList>
            <person name="Wang X."/>
            <person name="Huang Y."/>
            <person name="Chen W."/>
            <person name="Liu H."/>
            <person name="Guo L."/>
            <person name="Chen Y."/>
            <person name="Luo F."/>
            <person name="Zhou W."/>
            <person name="Sun J."/>
            <person name="Mao Q."/>
            <person name="Liang P."/>
            <person name="Zhou C."/>
            <person name="Tian Y."/>
            <person name="Men J."/>
            <person name="Lv X."/>
            <person name="Huang L."/>
            <person name="Zhou J."/>
            <person name="Hu Y."/>
            <person name="Li R."/>
            <person name="Zhang F."/>
            <person name="Lei H."/>
            <person name="Li X."/>
            <person name="Hu X."/>
            <person name="Liang C."/>
            <person name="Xu J."/>
            <person name="Wu Z."/>
            <person name="Yu X."/>
        </authorList>
    </citation>
    <scope>NUCLEOTIDE SEQUENCE</scope>
    <source>
        <strain>Henan</strain>
    </source>
</reference>
<sequence>MRLHKDRSNSADDQVEPVTDSTKSSGEGIKSIGTTPKNTGRGKVMSFSPRYWCESCHFRPSLLLLLLLIGGDDLFAINYHVFLRVSGQLSLWADRHLVMRIVESMPISGNSPVALKCPKTRPDIQNQIPEQLYLVFNGMLLTEVLEKISLSERRPIPPRIDVLRAKWLAGYERLTYNIELASLNHTLLHKPLLNIAPSGFVPESTSDVRITLPCTGKATGIAPFHVQLDIRREFEGLRKIPRISFIVYKYCLSADKQNQFIIKCECRSKCARMLPHSRGENRKACIRHCRRQFNQASKRRKVTETIQPRWWPTG</sequence>
<evidence type="ECO:0000256" key="3">
    <source>
        <dbReference type="SAM" id="MobiDB-lite"/>
    </source>
</evidence>
<protein>
    <submittedName>
        <fullName evidence="5">Protein shifted</fullName>
    </submittedName>
</protein>
<reference evidence="5" key="1">
    <citation type="journal article" date="2011" name="Genome Biol.">
        <title>The draft genome of the carcinogenic human liver fluke Clonorchis sinensis.</title>
        <authorList>
            <person name="Wang X."/>
            <person name="Chen W."/>
            <person name="Huang Y."/>
            <person name="Sun J."/>
            <person name="Men J."/>
            <person name="Liu H."/>
            <person name="Luo F."/>
            <person name="Guo L."/>
            <person name="Lv X."/>
            <person name="Deng C."/>
            <person name="Zhou C."/>
            <person name="Fan Y."/>
            <person name="Li X."/>
            <person name="Huang L."/>
            <person name="Hu Y."/>
            <person name="Liang C."/>
            <person name="Hu X."/>
            <person name="Xu J."/>
            <person name="Yu X."/>
        </authorList>
    </citation>
    <scope>NUCLEOTIDE SEQUENCE [LARGE SCALE GENOMIC DNA]</scope>
    <source>
        <strain evidence="5">Henan</strain>
    </source>
</reference>
<proteinExistence type="predicted"/>
<dbReference type="Pfam" id="PF02019">
    <property type="entry name" value="WIF"/>
    <property type="match status" value="1"/>
</dbReference>
<organism evidence="5 6">
    <name type="scientific">Clonorchis sinensis</name>
    <name type="common">Chinese liver fluke</name>
    <dbReference type="NCBI Taxonomy" id="79923"/>
    <lineage>
        <taxon>Eukaryota</taxon>
        <taxon>Metazoa</taxon>
        <taxon>Spiralia</taxon>
        <taxon>Lophotrochozoa</taxon>
        <taxon>Platyhelminthes</taxon>
        <taxon>Trematoda</taxon>
        <taxon>Digenea</taxon>
        <taxon>Opisthorchiida</taxon>
        <taxon>Opisthorchiata</taxon>
        <taxon>Opisthorchiidae</taxon>
        <taxon>Clonorchis</taxon>
    </lineage>
</organism>
<feature type="domain" description="WIF" evidence="4">
    <location>
        <begin position="115"/>
        <end position="251"/>
    </location>
</feature>
<dbReference type="Gene3D" id="2.60.40.2170">
    <property type="entry name" value="Wnt, WIF domain"/>
    <property type="match status" value="1"/>
</dbReference>
<dbReference type="InterPro" id="IPR003306">
    <property type="entry name" value="WIF"/>
</dbReference>
<keyword evidence="2" id="KW-0325">Glycoprotein</keyword>
<dbReference type="AlphaFoldDB" id="G7YPB6"/>
<keyword evidence="1" id="KW-0732">Signal</keyword>
<dbReference type="PROSITE" id="PS50814">
    <property type="entry name" value="WIF"/>
    <property type="match status" value="1"/>
</dbReference>
<accession>G7YPB6</accession>
<dbReference type="InterPro" id="IPR038677">
    <property type="entry name" value="WIF_sf"/>
</dbReference>
<dbReference type="SMART" id="SM00469">
    <property type="entry name" value="WIF"/>
    <property type="match status" value="1"/>
</dbReference>
<name>G7YPB6_CLOSI</name>
<evidence type="ECO:0000259" key="4">
    <source>
        <dbReference type="PROSITE" id="PS50814"/>
    </source>
</evidence>
<evidence type="ECO:0000256" key="2">
    <source>
        <dbReference type="ARBA" id="ARBA00023180"/>
    </source>
</evidence>
<evidence type="ECO:0000313" key="6">
    <source>
        <dbReference type="Proteomes" id="UP000008909"/>
    </source>
</evidence>
<dbReference type="Proteomes" id="UP000008909">
    <property type="component" value="Unassembled WGS sequence"/>
</dbReference>
<dbReference type="EMBL" id="DF143924">
    <property type="protein sequence ID" value="GAA54797.1"/>
    <property type="molecule type" value="Genomic_DNA"/>
</dbReference>
<feature type="region of interest" description="Disordered" evidence="3">
    <location>
        <begin position="1"/>
        <end position="41"/>
    </location>
</feature>